<evidence type="ECO:0000313" key="1">
    <source>
        <dbReference type="EMBL" id="ARO45295.1"/>
    </source>
</evidence>
<protein>
    <submittedName>
        <fullName evidence="1">Uncharacterized protein</fullName>
    </submittedName>
</protein>
<geneLocation type="plasmid" evidence="1">
    <name>pPK_RT811</name>
</geneLocation>
<dbReference type="RefSeq" id="WP_074321360.1">
    <property type="nucleotide sequence ID" value="NZ_KX009064.1"/>
</dbReference>
<accession>A0A2P0QFY1</accession>
<organism evidence="1">
    <name type="scientific">Pseudomonas syringae pv. actinidiae</name>
    <dbReference type="NCBI Taxonomy" id="103796"/>
    <lineage>
        <taxon>Bacteria</taxon>
        <taxon>Pseudomonadati</taxon>
        <taxon>Pseudomonadota</taxon>
        <taxon>Gammaproteobacteria</taxon>
        <taxon>Pseudomonadales</taxon>
        <taxon>Pseudomonadaceae</taxon>
        <taxon>Pseudomonas</taxon>
        <taxon>Pseudomonas syringae</taxon>
    </lineage>
</organism>
<name>A0A2P0QFY1_PSESF</name>
<keyword evidence="1" id="KW-0614">Plasmid</keyword>
<reference evidence="1" key="1">
    <citation type="submission" date="2016-03" db="EMBL/GenBank/DDBJ databases">
        <title>The evolution of Pseudomonas syringae pv. actinidiae in New Zealand.</title>
        <authorList>
            <person name="Taiaroa G."/>
            <person name="Poulter R.T.M."/>
            <person name="Lamont I."/>
            <person name="Stockwell P."/>
            <person name="Butler M.I."/>
        </authorList>
    </citation>
    <scope>NUCLEOTIDE SEQUENCE</scope>
    <source>
        <strain evidence="1">RT811</strain>
        <plasmid evidence="1">pPK_RT811</plasmid>
    </source>
</reference>
<dbReference type="AlphaFoldDB" id="A0A2P0QFY1"/>
<sequence length="72" mass="7743">MARSTPFQVRDKLGLVAAKKLEAARDALHAYRMACLDCGDHAASHDRRQSLVGELGELSAFIEGACKAGSRN</sequence>
<dbReference type="EMBL" id="KX009064">
    <property type="protein sequence ID" value="ARO45295.1"/>
    <property type="molecule type" value="Genomic_DNA"/>
</dbReference>
<proteinExistence type="predicted"/>